<reference evidence="2" key="1">
    <citation type="journal article" date="2023" name="Nat. Commun.">
        <title>Diploid and tetraploid genomes of Acorus and the evolution of monocots.</title>
        <authorList>
            <person name="Ma L."/>
            <person name="Liu K.W."/>
            <person name="Li Z."/>
            <person name="Hsiao Y.Y."/>
            <person name="Qi Y."/>
            <person name="Fu T."/>
            <person name="Tang G.D."/>
            <person name="Zhang D."/>
            <person name="Sun W.H."/>
            <person name="Liu D.K."/>
            <person name="Li Y."/>
            <person name="Chen G.Z."/>
            <person name="Liu X.D."/>
            <person name="Liao X.Y."/>
            <person name="Jiang Y.T."/>
            <person name="Yu X."/>
            <person name="Hao Y."/>
            <person name="Huang J."/>
            <person name="Zhao X.W."/>
            <person name="Ke S."/>
            <person name="Chen Y.Y."/>
            <person name="Wu W.L."/>
            <person name="Hsu J.L."/>
            <person name="Lin Y.F."/>
            <person name="Huang M.D."/>
            <person name="Li C.Y."/>
            <person name="Huang L."/>
            <person name="Wang Z.W."/>
            <person name="Zhao X."/>
            <person name="Zhong W.Y."/>
            <person name="Peng D.H."/>
            <person name="Ahmad S."/>
            <person name="Lan S."/>
            <person name="Zhang J.S."/>
            <person name="Tsai W.C."/>
            <person name="Van de Peer Y."/>
            <person name="Liu Z.J."/>
        </authorList>
    </citation>
    <scope>NUCLEOTIDE SEQUENCE</scope>
    <source>
        <strain evidence="2">SCP</strain>
    </source>
</reference>
<evidence type="ECO:0000259" key="1">
    <source>
        <dbReference type="SMART" id="SM00829"/>
    </source>
</evidence>
<dbReference type="InterPro" id="IPR013154">
    <property type="entry name" value="ADH-like_N"/>
</dbReference>
<keyword evidence="3" id="KW-1185">Reference proteome</keyword>
<dbReference type="PANTHER" id="PTHR44013">
    <property type="entry name" value="ZINC-TYPE ALCOHOL DEHYDROGENASE-LIKE PROTEIN C16A3.02C"/>
    <property type="match status" value="1"/>
</dbReference>
<dbReference type="Gene3D" id="3.90.180.10">
    <property type="entry name" value="Medium-chain alcohol dehydrogenases, catalytic domain"/>
    <property type="match status" value="1"/>
</dbReference>
<dbReference type="CDD" id="cd08267">
    <property type="entry name" value="MDR1"/>
    <property type="match status" value="1"/>
</dbReference>
<name>A0AAV9B5N2_ACOGR</name>
<sequence length="332" mass="35235">MTSELMRAVQYDAYGGGAVALKHVEIPIPFPKKDELLLKLEAASLNPVDWKIQSGLLRPFQPRKFPFIPATNVAGEVVEVGPGVNTFKQGDKVVTILEFGSGGGLAEYAVARANITVKLPPEVSTTAAAGLPVAGLIALQALTRAVAIKFDGTGSPANILITAASGGAGHHAVQLAKLVGNLHVTATCGSRNIDFVRTLGADEVLDYKTPEGAALKSPSGCKYDAVVHCATGIRWSAFEPNLSENGVVVNITPSPGTMVSSLLKRLSFSKKRLVPLMLVEKREELEFLIGLVRDGKLKTVVDSTFPLSEAEKAWERMMEGHATGKIMIDILG</sequence>
<feature type="domain" description="Enoyl reductase (ER)" evidence="1">
    <location>
        <begin position="16"/>
        <end position="328"/>
    </location>
</feature>
<protein>
    <recommendedName>
        <fullName evidence="1">Enoyl reductase (ER) domain-containing protein</fullName>
    </recommendedName>
</protein>
<dbReference type="InterPro" id="IPR052733">
    <property type="entry name" value="Chloroplast_QOR"/>
</dbReference>
<dbReference type="SUPFAM" id="SSF50129">
    <property type="entry name" value="GroES-like"/>
    <property type="match status" value="1"/>
</dbReference>
<dbReference type="InterPro" id="IPR011032">
    <property type="entry name" value="GroES-like_sf"/>
</dbReference>
<dbReference type="Pfam" id="PF08240">
    <property type="entry name" value="ADH_N"/>
    <property type="match status" value="1"/>
</dbReference>
<accession>A0AAV9B5N2</accession>
<comment type="caution">
    <text evidence="2">The sequence shown here is derived from an EMBL/GenBank/DDBJ whole genome shotgun (WGS) entry which is preliminary data.</text>
</comment>
<reference evidence="2" key="2">
    <citation type="submission" date="2023-06" db="EMBL/GenBank/DDBJ databases">
        <authorList>
            <person name="Ma L."/>
            <person name="Liu K.-W."/>
            <person name="Li Z."/>
            <person name="Hsiao Y.-Y."/>
            <person name="Qi Y."/>
            <person name="Fu T."/>
            <person name="Tang G."/>
            <person name="Zhang D."/>
            <person name="Sun W.-H."/>
            <person name="Liu D.-K."/>
            <person name="Li Y."/>
            <person name="Chen G.-Z."/>
            <person name="Liu X.-D."/>
            <person name="Liao X.-Y."/>
            <person name="Jiang Y.-T."/>
            <person name="Yu X."/>
            <person name="Hao Y."/>
            <person name="Huang J."/>
            <person name="Zhao X.-W."/>
            <person name="Ke S."/>
            <person name="Chen Y.-Y."/>
            <person name="Wu W.-L."/>
            <person name="Hsu J.-L."/>
            <person name="Lin Y.-F."/>
            <person name="Huang M.-D."/>
            <person name="Li C.-Y."/>
            <person name="Huang L."/>
            <person name="Wang Z.-W."/>
            <person name="Zhao X."/>
            <person name="Zhong W.-Y."/>
            <person name="Peng D.-H."/>
            <person name="Ahmad S."/>
            <person name="Lan S."/>
            <person name="Zhang J.-S."/>
            <person name="Tsai W.-C."/>
            <person name="Van De Peer Y."/>
            <person name="Liu Z.-J."/>
        </authorList>
    </citation>
    <scope>NUCLEOTIDE SEQUENCE</scope>
    <source>
        <strain evidence="2">SCP</strain>
        <tissue evidence="2">Leaves</tissue>
    </source>
</reference>
<dbReference type="Gene3D" id="3.40.50.720">
    <property type="entry name" value="NAD(P)-binding Rossmann-like Domain"/>
    <property type="match status" value="1"/>
</dbReference>
<gene>
    <name evidence="2" type="ORF">QJS04_geneDACA004482</name>
</gene>
<dbReference type="EMBL" id="JAUJYN010000005">
    <property type="protein sequence ID" value="KAK1271703.1"/>
    <property type="molecule type" value="Genomic_DNA"/>
</dbReference>
<dbReference type="InterPro" id="IPR020843">
    <property type="entry name" value="ER"/>
</dbReference>
<organism evidence="2 3">
    <name type="scientific">Acorus gramineus</name>
    <name type="common">Dwarf sweet flag</name>
    <dbReference type="NCBI Taxonomy" id="55184"/>
    <lineage>
        <taxon>Eukaryota</taxon>
        <taxon>Viridiplantae</taxon>
        <taxon>Streptophyta</taxon>
        <taxon>Embryophyta</taxon>
        <taxon>Tracheophyta</taxon>
        <taxon>Spermatophyta</taxon>
        <taxon>Magnoliopsida</taxon>
        <taxon>Liliopsida</taxon>
        <taxon>Acoraceae</taxon>
        <taxon>Acorus</taxon>
    </lineage>
</organism>
<evidence type="ECO:0000313" key="2">
    <source>
        <dbReference type="EMBL" id="KAK1271703.1"/>
    </source>
</evidence>
<evidence type="ECO:0000313" key="3">
    <source>
        <dbReference type="Proteomes" id="UP001179952"/>
    </source>
</evidence>
<dbReference type="PANTHER" id="PTHR44013:SF1">
    <property type="entry name" value="ZINC-TYPE ALCOHOL DEHYDROGENASE-LIKE PROTEIN C16A3.02C"/>
    <property type="match status" value="1"/>
</dbReference>
<dbReference type="SUPFAM" id="SSF51735">
    <property type="entry name" value="NAD(P)-binding Rossmann-fold domains"/>
    <property type="match status" value="1"/>
</dbReference>
<dbReference type="GO" id="GO:0016491">
    <property type="term" value="F:oxidoreductase activity"/>
    <property type="evidence" value="ECO:0007669"/>
    <property type="project" value="InterPro"/>
</dbReference>
<dbReference type="InterPro" id="IPR036291">
    <property type="entry name" value="NAD(P)-bd_dom_sf"/>
</dbReference>
<proteinExistence type="predicted"/>
<dbReference type="Pfam" id="PF13602">
    <property type="entry name" value="ADH_zinc_N_2"/>
    <property type="match status" value="1"/>
</dbReference>
<dbReference type="Proteomes" id="UP001179952">
    <property type="component" value="Unassembled WGS sequence"/>
</dbReference>
<dbReference type="SMART" id="SM00829">
    <property type="entry name" value="PKS_ER"/>
    <property type="match status" value="1"/>
</dbReference>
<dbReference type="AlphaFoldDB" id="A0AAV9B5N2"/>